<keyword evidence="4" id="KW-0813">Transport</keyword>
<dbReference type="InterPro" id="IPR000897">
    <property type="entry name" value="SRP54_GTPase_dom"/>
</dbReference>
<name>A0A4R7YQ09_9FIRM</name>
<dbReference type="GO" id="GO:0005886">
    <property type="term" value="C:plasma membrane"/>
    <property type="evidence" value="ECO:0007669"/>
    <property type="project" value="UniProtKB-SubCell"/>
</dbReference>
<keyword evidence="7" id="KW-1005">Bacterial flagellum biogenesis</keyword>
<comment type="subcellular location">
    <subcellularLocation>
        <location evidence="1">Cell membrane</location>
        <topology evidence="1">Peripheral membrane protein</topology>
        <orientation evidence="1">Cytoplasmic side</orientation>
    </subcellularLocation>
</comment>
<feature type="domain" description="AAA+ ATPase" evidence="15">
    <location>
        <begin position="288"/>
        <end position="434"/>
    </location>
</feature>
<comment type="similarity">
    <text evidence="2">Belongs to the GTP-binding SRP family.</text>
</comment>
<evidence type="ECO:0000256" key="6">
    <source>
        <dbReference type="ARBA" id="ARBA00022741"/>
    </source>
</evidence>
<dbReference type="CDD" id="cd17873">
    <property type="entry name" value="FlhF"/>
    <property type="match status" value="1"/>
</dbReference>
<feature type="compositionally biased region" description="Basic and acidic residues" evidence="14">
    <location>
        <begin position="87"/>
        <end position="102"/>
    </location>
</feature>
<protein>
    <recommendedName>
        <fullName evidence="3">Flagellar biosynthesis protein FlhF</fullName>
    </recommendedName>
    <alternativeName>
        <fullName evidence="13">Flagella-associated GTP-binding protein</fullName>
    </alternativeName>
</protein>
<evidence type="ECO:0000256" key="11">
    <source>
        <dbReference type="ARBA" id="ARBA00023225"/>
    </source>
</evidence>
<sequence length="485" mass="55026">MKVKKYTGETMQDVIFQVKADLGPEAVIVNKRKFKKGGLFGFFGREMFEVVAALEAKSGSSNTEPSDNKGEQVDDVVEISNYGRNSKKVDRTKIQKTASKDPENKNAIKEFITDLKTAADSAEEKVEEKVEEKAEEKKDSQDQLDKKNIKADFSEKLTEEQSNQQRYNYQPQENQQQNRNKQNFNKNNKIQGQQSENEERKLTAAQKFQNKFQNKTSNGSNQNKKLNNSNQLYNYLLDQGVDSRNVNLFLKQMDAQIDTGDDADFENQLKEFLGFYFSDNGEIKLTSDQKIISFIGPTGVGKTTTMAKIAAHFAVDKNKNVGLITADTYRIAAVEQLQTYSKIIDIPFAVCYSSSRLEEMIRGQFRNCDLILIDTPGSSWKDQLQLGRLKGYVDHSFVDEVHLLLSLNTKSSDLRSIVSKFSELEPDSALLTKLDETSSYGDIINIKENYNLPLSYLTFGQDVPEDLEAATADQIYKYLFGDFYA</sequence>
<evidence type="ECO:0000256" key="1">
    <source>
        <dbReference type="ARBA" id="ARBA00004413"/>
    </source>
</evidence>
<evidence type="ECO:0000256" key="12">
    <source>
        <dbReference type="ARBA" id="ARBA00025337"/>
    </source>
</evidence>
<keyword evidence="5" id="KW-1003">Cell membrane</keyword>
<dbReference type="PANTHER" id="PTHR43134:SF3">
    <property type="entry name" value="FLAGELLAR BIOSYNTHESIS PROTEIN FLHF"/>
    <property type="match status" value="1"/>
</dbReference>
<evidence type="ECO:0000259" key="15">
    <source>
        <dbReference type="SMART" id="SM00382"/>
    </source>
</evidence>
<evidence type="ECO:0000256" key="13">
    <source>
        <dbReference type="ARBA" id="ARBA00030866"/>
    </source>
</evidence>
<dbReference type="GO" id="GO:0015031">
    <property type="term" value="P:protein transport"/>
    <property type="evidence" value="ECO:0007669"/>
    <property type="project" value="UniProtKB-KW"/>
</dbReference>
<dbReference type="GO" id="GO:0006614">
    <property type="term" value="P:SRP-dependent cotranslational protein targeting to membrane"/>
    <property type="evidence" value="ECO:0007669"/>
    <property type="project" value="InterPro"/>
</dbReference>
<evidence type="ECO:0000313" key="18">
    <source>
        <dbReference type="Proteomes" id="UP000294697"/>
    </source>
</evidence>
<reference evidence="17 18" key="1">
    <citation type="submission" date="2019-03" db="EMBL/GenBank/DDBJ databases">
        <title>Subsurface microbial communities from deep shales in Ohio and West Virginia, USA.</title>
        <authorList>
            <person name="Wrighton K."/>
        </authorList>
    </citation>
    <scope>NUCLEOTIDE SEQUENCE [LARGE SCALE GENOMIC DNA]</scope>
    <source>
        <strain evidence="17 18">MSL9.2</strain>
    </source>
</reference>
<dbReference type="Gene3D" id="3.40.50.300">
    <property type="entry name" value="P-loop containing nucleotide triphosphate hydrolases"/>
    <property type="match status" value="1"/>
</dbReference>
<dbReference type="InterPro" id="IPR003593">
    <property type="entry name" value="AAA+_ATPase"/>
</dbReference>
<dbReference type="EMBL" id="SODA01000033">
    <property type="protein sequence ID" value="TDV98955.1"/>
    <property type="molecule type" value="Genomic_DNA"/>
</dbReference>
<comment type="caution">
    <text evidence="17">The sequence shown here is derived from an EMBL/GenBank/DDBJ whole genome shotgun (WGS) entry which is preliminary data.</text>
</comment>
<gene>
    <name evidence="17" type="ORF">C8C77_13328</name>
</gene>
<evidence type="ECO:0000256" key="5">
    <source>
        <dbReference type="ARBA" id="ARBA00022475"/>
    </source>
</evidence>
<dbReference type="GO" id="GO:0005047">
    <property type="term" value="F:signal recognition particle binding"/>
    <property type="evidence" value="ECO:0007669"/>
    <property type="project" value="TreeGrafter"/>
</dbReference>
<dbReference type="AlphaFoldDB" id="A0A4R7YQ09"/>
<evidence type="ECO:0000256" key="3">
    <source>
        <dbReference type="ARBA" id="ARBA00014919"/>
    </source>
</evidence>
<dbReference type="GO" id="GO:0005525">
    <property type="term" value="F:GTP binding"/>
    <property type="evidence" value="ECO:0007669"/>
    <property type="project" value="UniProtKB-KW"/>
</dbReference>
<dbReference type="SUPFAM" id="SSF52540">
    <property type="entry name" value="P-loop containing nucleoside triphosphate hydrolases"/>
    <property type="match status" value="1"/>
</dbReference>
<keyword evidence="9" id="KW-0342">GTP-binding</keyword>
<feature type="region of interest" description="Disordered" evidence="14">
    <location>
        <begin position="80"/>
        <end position="102"/>
    </location>
</feature>
<evidence type="ECO:0000313" key="17">
    <source>
        <dbReference type="EMBL" id="TDV98955.1"/>
    </source>
</evidence>
<feature type="compositionally biased region" description="Low complexity" evidence="14">
    <location>
        <begin position="163"/>
        <end position="185"/>
    </location>
</feature>
<evidence type="ECO:0000256" key="10">
    <source>
        <dbReference type="ARBA" id="ARBA00023136"/>
    </source>
</evidence>
<keyword evidence="17" id="KW-0969">Cilium</keyword>
<dbReference type="Pfam" id="PF00448">
    <property type="entry name" value="SRP54"/>
    <property type="match status" value="1"/>
</dbReference>
<keyword evidence="8" id="KW-0653">Protein transport</keyword>
<keyword evidence="17" id="KW-0966">Cell projection</keyword>
<evidence type="ECO:0000256" key="8">
    <source>
        <dbReference type="ARBA" id="ARBA00022927"/>
    </source>
</evidence>
<evidence type="ECO:0000256" key="2">
    <source>
        <dbReference type="ARBA" id="ARBA00008531"/>
    </source>
</evidence>
<dbReference type="InterPro" id="IPR047040">
    <property type="entry name" value="FlhF__GTPase_dom"/>
</dbReference>
<dbReference type="RefSeq" id="WP_111571964.1">
    <property type="nucleotide sequence ID" value="NZ_QLME01000008.1"/>
</dbReference>
<keyword evidence="11" id="KW-1006">Bacterial flagellum protein export</keyword>
<dbReference type="GO" id="GO:0044781">
    <property type="term" value="P:bacterial-type flagellum organization"/>
    <property type="evidence" value="ECO:0007669"/>
    <property type="project" value="UniProtKB-KW"/>
</dbReference>
<feature type="compositionally biased region" description="Basic and acidic residues" evidence="14">
    <location>
        <begin position="123"/>
        <end position="159"/>
    </location>
</feature>
<accession>A0A4R7YQ09</accession>
<dbReference type="OrthoDB" id="9778554at2"/>
<evidence type="ECO:0000256" key="7">
    <source>
        <dbReference type="ARBA" id="ARBA00022795"/>
    </source>
</evidence>
<dbReference type="SMART" id="SM00962">
    <property type="entry name" value="SRP54"/>
    <property type="match status" value="1"/>
</dbReference>
<dbReference type="FunFam" id="3.40.50.300:FF:000695">
    <property type="entry name" value="Flagellar biosynthesis regulator FlhF"/>
    <property type="match status" value="1"/>
</dbReference>
<keyword evidence="17" id="KW-0282">Flagellum</keyword>
<evidence type="ECO:0000256" key="4">
    <source>
        <dbReference type="ARBA" id="ARBA00022448"/>
    </source>
</evidence>
<evidence type="ECO:0000256" key="14">
    <source>
        <dbReference type="SAM" id="MobiDB-lite"/>
    </source>
</evidence>
<dbReference type="PANTHER" id="PTHR43134">
    <property type="entry name" value="SIGNAL RECOGNITION PARTICLE RECEPTOR SUBUNIT ALPHA"/>
    <property type="match status" value="1"/>
</dbReference>
<dbReference type="GO" id="GO:0003924">
    <property type="term" value="F:GTPase activity"/>
    <property type="evidence" value="ECO:0007669"/>
    <property type="project" value="InterPro"/>
</dbReference>
<keyword evidence="10" id="KW-0472">Membrane</keyword>
<dbReference type="Proteomes" id="UP000294697">
    <property type="component" value="Unassembled WGS sequence"/>
</dbReference>
<dbReference type="SMART" id="SM00382">
    <property type="entry name" value="AAA"/>
    <property type="match status" value="1"/>
</dbReference>
<proteinExistence type="inferred from homology"/>
<evidence type="ECO:0000256" key="9">
    <source>
        <dbReference type="ARBA" id="ARBA00023134"/>
    </source>
</evidence>
<dbReference type="Gene3D" id="1.20.120.1380">
    <property type="entry name" value="Flagellar FlhF biosynthesis protein, N domain"/>
    <property type="match status" value="1"/>
</dbReference>
<dbReference type="InterPro" id="IPR027417">
    <property type="entry name" value="P-loop_NTPase"/>
</dbReference>
<evidence type="ECO:0000259" key="16">
    <source>
        <dbReference type="SMART" id="SM00962"/>
    </source>
</evidence>
<comment type="function">
    <text evidence="12">Necessary for flagellar biosynthesis. May be involved in translocation of the flagellum.</text>
</comment>
<keyword evidence="6" id="KW-0547">Nucleotide-binding</keyword>
<feature type="region of interest" description="Disordered" evidence="14">
    <location>
        <begin position="123"/>
        <end position="185"/>
    </location>
</feature>
<feature type="domain" description="SRP54-type proteins GTP-binding" evidence="16">
    <location>
        <begin position="289"/>
        <end position="481"/>
    </location>
</feature>
<organism evidence="17 18">
    <name type="scientific">Halanaerobium saccharolyticum</name>
    <dbReference type="NCBI Taxonomy" id="43595"/>
    <lineage>
        <taxon>Bacteria</taxon>
        <taxon>Bacillati</taxon>
        <taxon>Bacillota</taxon>
        <taxon>Clostridia</taxon>
        <taxon>Halanaerobiales</taxon>
        <taxon>Halanaerobiaceae</taxon>
        <taxon>Halanaerobium</taxon>
    </lineage>
</organism>